<name>A0A2S8FL98_9BACT</name>
<organism evidence="3 4">
    <name type="scientific">Blastopirellula marina</name>
    <dbReference type="NCBI Taxonomy" id="124"/>
    <lineage>
        <taxon>Bacteria</taxon>
        <taxon>Pseudomonadati</taxon>
        <taxon>Planctomycetota</taxon>
        <taxon>Planctomycetia</taxon>
        <taxon>Pirellulales</taxon>
        <taxon>Pirellulaceae</taxon>
        <taxon>Blastopirellula</taxon>
    </lineage>
</organism>
<feature type="domain" description="DUF1559" evidence="2">
    <location>
        <begin position="37"/>
        <end position="311"/>
    </location>
</feature>
<dbReference type="InterPro" id="IPR027558">
    <property type="entry name" value="Pre_pil_HX9DG_C"/>
</dbReference>
<dbReference type="PANTHER" id="PTHR30093:SF2">
    <property type="entry name" value="TYPE II SECRETION SYSTEM PROTEIN H"/>
    <property type="match status" value="1"/>
</dbReference>
<evidence type="ECO:0000259" key="2">
    <source>
        <dbReference type="Pfam" id="PF07596"/>
    </source>
</evidence>
<protein>
    <submittedName>
        <fullName evidence="3">Prepilin-type cleavage/methylation domain-containing protein</fullName>
    </submittedName>
</protein>
<dbReference type="Pfam" id="PF07596">
    <property type="entry name" value="SBP_bac_10"/>
    <property type="match status" value="1"/>
</dbReference>
<dbReference type="Proteomes" id="UP000238322">
    <property type="component" value="Unassembled WGS sequence"/>
</dbReference>
<accession>A0A2S8FL98</accession>
<reference evidence="3 4" key="1">
    <citation type="submission" date="2018-02" db="EMBL/GenBank/DDBJ databases">
        <title>Comparative genomes isolates from brazilian mangrove.</title>
        <authorList>
            <person name="Araujo J.E."/>
            <person name="Taketani R.G."/>
            <person name="Silva M.C.P."/>
            <person name="Loureco M.V."/>
            <person name="Andreote F.D."/>
        </authorList>
    </citation>
    <scope>NUCLEOTIDE SEQUENCE [LARGE SCALE GENOMIC DNA]</scope>
    <source>
        <strain evidence="3 4">Hex-1 MGV</strain>
    </source>
</reference>
<gene>
    <name evidence="3" type="ORF">C5Y83_20840</name>
</gene>
<dbReference type="RefSeq" id="WP_105331663.1">
    <property type="nucleotide sequence ID" value="NZ_PUHY01000012.1"/>
</dbReference>
<dbReference type="NCBIfam" id="TIGR04294">
    <property type="entry name" value="pre_pil_HX9DG"/>
    <property type="match status" value="1"/>
</dbReference>
<evidence type="ECO:0000313" key="4">
    <source>
        <dbReference type="Proteomes" id="UP000238322"/>
    </source>
</evidence>
<proteinExistence type="predicted"/>
<evidence type="ECO:0000313" key="3">
    <source>
        <dbReference type="EMBL" id="PQO32931.1"/>
    </source>
</evidence>
<keyword evidence="1" id="KW-0472">Membrane</keyword>
<dbReference type="PANTHER" id="PTHR30093">
    <property type="entry name" value="GENERAL SECRETION PATHWAY PROTEIN G"/>
    <property type="match status" value="1"/>
</dbReference>
<keyword evidence="1" id="KW-1133">Transmembrane helix</keyword>
<dbReference type="Gene3D" id="3.30.700.10">
    <property type="entry name" value="Glycoprotein, Type 4 Pilin"/>
    <property type="match status" value="1"/>
</dbReference>
<dbReference type="InterPro" id="IPR045584">
    <property type="entry name" value="Pilin-like"/>
</dbReference>
<dbReference type="InterPro" id="IPR012902">
    <property type="entry name" value="N_methyl_site"/>
</dbReference>
<dbReference type="InterPro" id="IPR011453">
    <property type="entry name" value="DUF1559"/>
</dbReference>
<comment type="caution">
    <text evidence="3">The sequence shown here is derived from an EMBL/GenBank/DDBJ whole genome shotgun (WGS) entry which is preliminary data.</text>
</comment>
<sequence>MSLPLFQRPRLGFTLVELLVVIAIIGGLIAILLPAVQQAREAARRMQCQNNLKQISLATHLYNDTYRALPMGGYGGGLFSSAMENLPNAIKYRQVSWGTALLPYVEQNALYDQFDSSFWYTQAPNQQISQTKLSVFVCPSNPSGDQLKPNGDIPTSTILYGRSDYGGNNGERSLRCKPESATGACQNNYGNSDSGPRGPVQVSLAGRPNIAMRNITDGTSNTIWAGEAPNAQHGLWAGHKNLFDQSAPVNARIGDKEPWRDAVWQSCTTAFGEVGTMKCDYGQEFHSYHPGGCLFAFMDGHGVFLSETLDHKVFCALLSYKGGEVVTDF</sequence>
<dbReference type="EMBL" id="PUHY01000012">
    <property type="protein sequence ID" value="PQO32931.1"/>
    <property type="molecule type" value="Genomic_DNA"/>
</dbReference>
<dbReference type="Pfam" id="PF07963">
    <property type="entry name" value="N_methyl"/>
    <property type="match status" value="1"/>
</dbReference>
<evidence type="ECO:0000256" key="1">
    <source>
        <dbReference type="SAM" id="Phobius"/>
    </source>
</evidence>
<dbReference type="AlphaFoldDB" id="A0A2S8FL98"/>
<feature type="transmembrane region" description="Helical" evidence="1">
    <location>
        <begin position="12"/>
        <end position="36"/>
    </location>
</feature>
<dbReference type="SUPFAM" id="SSF54523">
    <property type="entry name" value="Pili subunits"/>
    <property type="match status" value="1"/>
</dbReference>
<dbReference type="NCBIfam" id="TIGR02532">
    <property type="entry name" value="IV_pilin_GFxxxE"/>
    <property type="match status" value="1"/>
</dbReference>
<dbReference type="OrthoDB" id="242858at2"/>
<keyword evidence="1" id="KW-0812">Transmembrane</keyword>